<reference evidence="3 4" key="1">
    <citation type="journal article" date="2018" name="Sci. Rep.">
        <title>Genomic signatures of local adaptation to the degree of environmental predictability in rotifers.</title>
        <authorList>
            <person name="Franch-Gras L."/>
            <person name="Hahn C."/>
            <person name="Garcia-Roger E.M."/>
            <person name="Carmona M.J."/>
            <person name="Serra M."/>
            <person name="Gomez A."/>
        </authorList>
    </citation>
    <scope>NUCLEOTIDE SEQUENCE [LARGE SCALE GENOMIC DNA]</scope>
    <source>
        <strain evidence="3">HYR1</strain>
    </source>
</reference>
<evidence type="ECO:0000313" key="3">
    <source>
        <dbReference type="EMBL" id="RNA39023.1"/>
    </source>
</evidence>
<keyword evidence="2" id="KW-0732">Signal</keyword>
<proteinExistence type="predicted"/>
<accession>A0A3M7STA8</accession>
<sequence>MKVVLLIFGLVVHFVFGAYGIVDKVGETRVSVNFGVLCGKYGLDYFLYEVFAHVGSDFFVPRLVGARLLRLLLEQVDGRTRLTLTLTLSGGLESNTRLNGLLAQRSAHRTVLFSNGRLFDAMRRSGLACNCGPRYTGSSGRAPLSWWHNGARCTRAPDAASICARAAATPAAVGSACVSPVRSPSSAGPGPAVPLASELPALSPPPAAVAASSGSDTEQALRTAGTAGRAAVRPFGYCLLNSFAARHTPAGS</sequence>
<keyword evidence="4" id="KW-1185">Reference proteome</keyword>
<dbReference type="Proteomes" id="UP000276133">
    <property type="component" value="Unassembled WGS sequence"/>
</dbReference>
<feature type="signal peptide" evidence="2">
    <location>
        <begin position="1"/>
        <end position="17"/>
    </location>
</feature>
<evidence type="ECO:0000256" key="1">
    <source>
        <dbReference type="SAM" id="MobiDB-lite"/>
    </source>
</evidence>
<protein>
    <submittedName>
        <fullName evidence="3">Uncharacterized protein</fullName>
    </submittedName>
</protein>
<name>A0A3M7STA8_BRAPC</name>
<gene>
    <name evidence="3" type="ORF">BpHYR1_053197</name>
</gene>
<comment type="caution">
    <text evidence="3">The sequence shown here is derived from an EMBL/GenBank/DDBJ whole genome shotgun (WGS) entry which is preliminary data.</text>
</comment>
<organism evidence="3 4">
    <name type="scientific">Brachionus plicatilis</name>
    <name type="common">Marine rotifer</name>
    <name type="synonym">Brachionus muelleri</name>
    <dbReference type="NCBI Taxonomy" id="10195"/>
    <lineage>
        <taxon>Eukaryota</taxon>
        <taxon>Metazoa</taxon>
        <taxon>Spiralia</taxon>
        <taxon>Gnathifera</taxon>
        <taxon>Rotifera</taxon>
        <taxon>Eurotatoria</taxon>
        <taxon>Monogononta</taxon>
        <taxon>Pseudotrocha</taxon>
        <taxon>Ploima</taxon>
        <taxon>Brachionidae</taxon>
        <taxon>Brachionus</taxon>
    </lineage>
</organism>
<feature type="non-terminal residue" evidence="3">
    <location>
        <position position="252"/>
    </location>
</feature>
<feature type="region of interest" description="Disordered" evidence="1">
    <location>
        <begin position="179"/>
        <end position="199"/>
    </location>
</feature>
<evidence type="ECO:0000256" key="2">
    <source>
        <dbReference type="SAM" id="SignalP"/>
    </source>
</evidence>
<dbReference type="EMBL" id="REGN01000796">
    <property type="protein sequence ID" value="RNA39023.1"/>
    <property type="molecule type" value="Genomic_DNA"/>
</dbReference>
<feature type="chain" id="PRO_5018036009" evidence="2">
    <location>
        <begin position="18"/>
        <end position="252"/>
    </location>
</feature>
<dbReference type="AlphaFoldDB" id="A0A3M7STA8"/>
<evidence type="ECO:0000313" key="4">
    <source>
        <dbReference type="Proteomes" id="UP000276133"/>
    </source>
</evidence>